<reference evidence="4 5" key="1">
    <citation type="journal article" date="2008" name="J. Bacteriol.">
        <title>Complete genome sequence of Leuconostoc citreum KM20.</title>
        <authorList>
            <person name="Kim J.F."/>
            <person name="Jeong H."/>
            <person name="Lee J.-S."/>
            <person name="Choi S.-H."/>
            <person name="Ha M."/>
            <person name="Hur C.-G."/>
            <person name="Kim J.-S."/>
            <person name="Lee S."/>
            <person name="Park H.-S."/>
            <person name="Park Y.-H."/>
            <person name="Oh T.K."/>
        </authorList>
    </citation>
    <scope>NUCLEOTIDE SEQUENCE [LARGE SCALE GENOMIC DNA]</scope>
    <source>
        <strain evidence="4 5">KM20</strain>
    </source>
</reference>
<gene>
    <name evidence="4" type="ordered locus">LCK_p300014</name>
</gene>
<dbReference type="PROSITE" id="PS50206">
    <property type="entry name" value="RHODANESE_3"/>
    <property type="match status" value="1"/>
</dbReference>
<evidence type="ECO:0000313" key="4">
    <source>
        <dbReference type="EMBL" id="ACA83585.1"/>
    </source>
</evidence>
<dbReference type="InterPro" id="IPR050229">
    <property type="entry name" value="GlpE_sulfurtransferase"/>
</dbReference>
<geneLocation type="plasmid" evidence="4 5">
    <name>pLCK3</name>
</geneLocation>
<dbReference type="GO" id="GO:0003700">
    <property type="term" value="F:DNA-binding transcription factor activity"/>
    <property type="evidence" value="ECO:0007669"/>
    <property type="project" value="InterPro"/>
</dbReference>
<dbReference type="InterPro" id="IPR036388">
    <property type="entry name" value="WH-like_DNA-bd_sf"/>
</dbReference>
<dbReference type="InterPro" id="IPR011991">
    <property type="entry name" value="ArsR-like_HTH"/>
</dbReference>
<dbReference type="Proteomes" id="UP000002166">
    <property type="component" value="Plasmid pLCK3"/>
</dbReference>
<dbReference type="AlphaFoldDB" id="B1N0I0"/>
<dbReference type="GO" id="GO:0003677">
    <property type="term" value="F:DNA binding"/>
    <property type="evidence" value="ECO:0007669"/>
    <property type="project" value="UniProtKB-KW"/>
</dbReference>
<accession>B1N0I0</accession>
<dbReference type="PROSITE" id="PS50987">
    <property type="entry name" value="HTH_ARSR_2"/>
    <property type="match status" value="1"/>
</dbReference>
<evidence type="ECO:0000259" key="2">
    <source>
        <dbReference type="PROSITE" id="PS50206"/>
    </source>
</evidence>
<dbReference type="SMART" id="SM00418">
    <property type="entry name" value="HTH_ARSR"/>
    <property type="match status" value="1"/>
</dbReference>
<feature type="domain" description="HTH arsR-type" evidence="3">
    <location>
        <begin position="8"/>
        <end position="102"/>
    </location>
</feature>
<dbReference type="NCBIfam" id="NF033788">
    <property type="entry name" value="HTH_metalloreg"/>
    <property type="match status" value="1"/>
</dbReference>
<name>B1N0I0_LEUCK</name>
<keyword evidence="4" id="KW-0614">Plasmid</keyword>
<keyword evidence="5" id="KW-1185">Reference proteome</keyword>
<evidence type="ECO:0000256" key="1">
    <source>
        <dbReference type="ARBA" id="ARBA00023125"/>
    </source>
</evidence>
<dbReference type="PRINTS" id="PR00778">
    <property type="entry name" value="HTHARSR"/>
</dbReference>
<dbReference type="InterPro" id="IPR036873">
    <property type="entry name" value="Rhodanese-like_dom_sf"/>
</dbReference>
<dbReference type="InterPro" id="IPR001845">
    <property type="entry name" value="HTH_ArsR_DNA-bd_dom"/>
</dbReference>
<dbReference type="OrthoDB" id="9800872at2"/>
<dbReference type="RefSeq" id="WP_012304814.1">
    <property type="nucleotide sequence ID" value="NC_010467.1"/>
</dbReference>
<dbReference type="CDD" id="cd00090">
    <property type="entry name" value="HTH_ARSR"/>
    <property type="match status" value="1"/>
</dbReference>
<dbReference type="Gene3D" id="3.40.250.10">
    <property type="entry name" value="Rhodanese-like domain"/>
    <property type="match status" value="1"/>
</dbReference>
<dbReference type="Gene3D" id="1.10.10.10">
    <property type="entry name" value="Winged helix-like DNA-binding domain superfamily/Winged helix DNA-binding domain"/>
    <property type="match status" value="1"/>
</dbReference>
<dbReference type="InterPro" id="IPR036390">
    <property type="entry name" value="WH_DNA-bd_sf"/>
</dbReference>
<organism evidence="4 5">
    <name type="scientific">Leuconostoc citreum (strain KM20)</name>
    <dbReference type="NCBI Taxonomy" id="349519"/>
    <lineage>
        <taxon>Bacteria</taxon>
        <taxon>Bacillati</taxon>
        <taxon>Bacillota</taxon>
        <taxon>Bacilli</taxon>
        <taxon>Lactobacillales</taxon>
        <taxon>Lactobacillaceae</taxon>
        <taxon>Leuconostoc</taxon>
    </lineage>
</organism>
<dbReference type="SUPFAM" id="SSF52821">
    <property type="entry name" value="Rhodanese/Cell cycle control phosphatase"/>
    <property type="match status" value="1"/>
</dbReference>
<evidence type="ECO:0000313" key="5">
    <source>
        <dbReference type="Proteomes" id="UP000002166"/>
    </source>
</evidence>
<dbReference type="Pfam" id="PF01022">
    <property type="entry name" value="HTH_5"/>
    <property type="match status" value="1"/>
</dbReference>
<protein>
    <submittedName>
        <fullName evidence="4">Thiosulfate sulfurtransferase with a ArsR-HTH domain, Rhodanese family</fullName>
    </submittedName>
</protein>
<dbReference type="SUPFAM" id="SSF46785">
    <property type="entry name" value="Winged helix' DNA-binding domain"/>
    <property type="match status" value="1"/>
</dbReference>
<dbReference type="PANTHER" id="PTHR43031">
    <property type="entry name" value="FAD-DEPENDENT OXIDOREDUCTASE"/>
    <property type="match status" value="1"/>
</dbReference>
<dbReference type="HOGENOM" id="CLU_108527_0_0_9"/>
<dbReference type="InterPro" id="IPR001763">
    <property type="entry name" value="Rhodanese-like_dom"/>
</dbReference>
<dbReference type="CDD" id="cd00158">
    <property type="entry name" value="RHOD"/>
    <property type="match status" value="1"/>
</dbReference>
<proteinExistence type="predicted"/>
<dbReference type="PANTHER" id="PTHR43031:SF16">
    <property type="entry name" value="OXIDOREDUCTASE"/>
    <property type="match status" value="1"/>
</dbReference>
<dbReference type="SMART" id="SM00450">
    <property type="entry name" value="RHOD"/>
    <property type="match status" value="1"/>
</dbReference>
<keyword evidence="1" id="KW-0238">DNA-binding</keyword>
<dbReference type="KEGG" id="lci:LCK_p300014"/>
<sequence>MVLDIIQYKNSLYDELAHFSKGLASNKRLEILDLLLQASKSVDSISRDTGNSVANTSRHLQVLKESHLVASSRNGNQIIYSLASDNVVSLVRTLMKVGERESSEMKYIQKEADNDQYVKTISLEKVRQEIDNIFLLDVRPKDEYIANHILGAINIPLNELIDNINIIPKNKKIIVYCRGRLCANSNFAVKKLNQYGLNAYSLNSSVHDWQEIAHNSDS</sequence>
<evidence type="ECO:0000259" key="3">
    <source>
        <dbReference type="PROSITE" id="PS50987"/>
    </source>
</evidence>
<dbReference type="Pfam" id="PF00581">
    <property type="entry name" value="Rhodanese"/>
    <property type="match status" value="1"/>
</dbReference>
<dbReference type="EMBL" id="DQ489738">
    <property type="protein sequence ID" value="ACA83585.1"/>
    <property type="molecule type" value="Genomic_DNA"/>
</dbReference>
<feature type="domain" description="Rhodanese" evidence="2">
    <location>
        <begin position="129"/>
        <end position="218"/>
    </location>
</feature>